<dbReference type="RefSeq" id="WP_046522828.1">
    <property type="nucleotide sequence ID" value="NZ_LAYY01000005.1"/>
</dbReference>
<dbReference type="InterPro" id="IPR001173">
    <property type="entry name" value="Glyco_trans_2-like"/>
</dbReference>
<dbReference type="InterPro" id="IPR050834">
    <property type="entry name" value="Glycosyltransf_2"/>
</dbReference>
<name>A0A0M2SWF9_9BACI</name>
<dbReference type="PANTHER" id="PTHR43685">
    <property type="entry name" value="GLYCOSYLTRANSFERASE"/>
    <property type="match status" value="1"/>
</dbReference>
<dbReference type="OrthoDB" id="9785185at2"/>
<keyword evidence="2" id="KW-0808">Transferase</keyword>
<proteinExistence type="predicted"/>
<keyword evidence="3" id="KW-1185">Reference proteome</keyword>
<dbReference type="Pfam" id="PF00535">
    <property type="entry name" value="Glycos_transf_2"/>
    <property type="match status" value="1"/>
</dbReference>
<dbReference type="Gene3D" id="3.90.550.10">
    <property type="entry name" value="Spore Coat Polysaccharide Biosynthesis Protein SpsA, Chain A"/>
    <property type="match status" value="1"/>
</dbReference>
<evidence type="ECO:0000313" key="3">
    <source>
        <dbReference type="Proteomes" id="UP000034166"/>
    </source>
</evidence>
<comment type="caution">
    <text evidence="2">The sequence shown here is derived from an EMBL/GenBank/DDBJ whole genome shotgun (WGS) entry which is preliminary data.</text>
</comment>
<evidence type="ECO:0000313" key="2">
    <source>
        <dbReference type="EMBL" id="KKK38894.1"/>
    </source>
</evidence>
<dbReference type="Proteomes" id="UP000034166">
    <property type="component" value="Unassembled WGS sequence"/>
</dbReference>
<organism evidence="2 3">
    <name type="scientific">Mesobacillus campisalis</name>
    <dbReference type="NCBI Taxonomy" id="1408103"/>
    <lineage>
        <taxon>Bacteria</taxon>
        <taxon>Bacillati</taxon>
        <taxon>Bacillota</taxon>
        <taxon>Bacilli</taxon>
        <taxon>Bacillales</taxon>
        <taxon>Bacillaceae</taxon>
        <taxon>Mesobacillus</taxon>
    </lineage>
</organism>
<dbReference type="GO" id="GO:0016740">
    <property type="term" value="F:transferase activity"/>
    <property type="evidence" value="ECO:0007669"/>
    <property type="project" value="UniProtKB-KW"/>
</dbReference>
<accession>A0A0M2SWF9</accession>
<reference evidence="2 3" key="1">
    <citation type="submission" date="2015-04" db="EMBL/GenBank/DDBJ databases">
        <title>Taxonomic description and genome sequence of Bacillus campisalis sp. nov., a novel member of the genus Bacillus isolated from solar saltern.</title>
        <authorList>
            <person name="Mathan Kumar R."/>
            <person name="Kaur G."/>
            <person name="Kumar A."/>
            <person name="Singh N.K."/>
            <person name="Kaur N."/>
            <person name="Kumar N."/>
            <person name="Mayilraj S."/>
        </authorList>
    </citation>
    <scope>NUCLEOTIDE SEQUENCE [LARGE SCALE GENOMIC DNA]</scope>
    <source>
        <strain evidence="2 3">SA2-6</strain>
    </source>
</reference>
<feature type="domain" description="Glycosyltransferase 2-like" evidence="1">
    <location>
        <begin position="12"/>
        <end position="137"/>
    </location>
</feature>
<dbReference type="PATRIC" id="fig|1408103.3.peg.1343"/>
<dbReference type="PANTHER" id="PTHR43685:SF2">
    <property type="entry name" value="GLYCOSYLTRANSFERASE 2-LIKE DOMAIN-CONTAINING PROTEIN"/>
    <property type="match status" value="1"/>
</dbReference>
<dbReference type="AlphaFoldDB" id="A0A0M2SWF9"/>
<gene>
    <name evidence="2" type="ORF">WQ57_05965</name>
</gene>
<dbReference type="InterPro" id="IPR029044">
    <property type="entry name" value="Nucleotide-diphossugar_trans"/>
</dbReference>
<dbReference type="SUPFAM" id="SSF53448">
    <property type="entry name" value="Nucleotide-diphospho-sugar transferases"/>
    <property type="match status" value="1"/>
</dbReference>
<protein>
    <submittedName>
        <fullName evidence="2">Glycosyl transferase family 2</fullName>
    </submittedName>
</protein>
<evidence type="ECO:0000259" key="1">
    <source>
        <dbReference type="Pfam" id="PF00535"/>
    </source>
</evidence>
<dbReference type="EMBL" id="LAYY01000005">
    <property type="protein sequence ID" value="KKK38894.1"/>
    <property type="molecule type" value="Genomic_DNA"/>
</dbReference>
<sequence length="261" mass="30461">MEYNLENQPLVSIIMPAFNCENYIGESINSVIGQTYQNWELIVIDDDSRDNTVNVLESISSEDNRIRFYKNVQNLGVSETRNRAISIAEGQWIAFLDSDDIWENNKLEIQMDYVRKLNAEFVFTGSRFINEEGKYFKGIFEVPDVVSYERLRKHNVISCSSVLLKKDFFKEIKMENDSMHEDYAVWLRVLRTGVLAYGVNEPLLIYRISRNSKSGNKIKTIQMTYKVFRYIGVNPLGSIYFMVNHLIGSIKKYKKINLKNL</sequence>